<sequence>MSTTIDEKPTAAKPSLEKGSTDSQIEDENLKASAQDDVDFGGESTLPPPPTFSPEEERRLWAKVDLRLMPILSIMYLFSFMDRGMSLPSPLHKKLTRRRQHRCVSSVSNVAHNSSDPGNAKLDGLTTQLNLTGNKYNIALVRLVLSSSPTLKSGIDDVFYRAYLPGLLSARSTNHCSLIVSVNVQPTSSSRNSGLPGTLIPVRVPFLAHSSPDGSLASLTLMGLVKTYPQLVGVRVCLGVAEAGLFPYAVSSPSWPITQFLRSGVVYYLSLWYPRHMLQLRIAYFFGAASLAGAFSGLLAFGINFMDGTRGLEGWSWIFILEGIATFVVGLVAFFVLVDFPATAGFLTPEERSFLVWRKKYDNSSVGEQEHFEMRHIWQALSDWQVWLHILIYMSVIGPLYGITLFLPTIIKTFGHNTAVSQLLTVPPYVFATIITFIFAYWSDKTKKRAPFIYAGLVMLLIGFAINISNAPSGVKYFGTFFCVAGSYGVFPGVVAWLGNNLCGQYKRGVGMALHIGIGNFSGAIASNIYRTQDTPRFLVGHGCELMFVGIGLICVPIAVLAYTRINRRRDELAKPSDAPVYTKAELREMGDRAPDFQYTI</sequence>
<feature type="transmembrane region" description="Helical" evidence="7">
    <location>
        <begin position="315"/>
        <end position="338"/>
    </location>
</feature>
<keyword evidence="3 7" id="KW-0812">Transmembrane</keyword>
<feature type="compositionally biased region" description="Basic and acidic residues" evidence="6">
    <location>
        <begin position="1"/>
        <end position="20"/>
    </location>
</feature>
<evidence type="ECO:0000256" key="3">
    <source>
        <dbReference type="ARBA" id="ARBA00022692"/>
    </source>
</evidence>
<accession>A0ABQ0LDY8</accession>
<comment type="subcellular location">
    <subcellularLocation>
        <location evidence="1">Membrane</location>
        <topology evidence="1">Multi-pass membrane protein</topology>
    </subcellularLocation>
</comment>
<proteinExistence type="predicted"/>
<reference evidence="8" key="1">
    <citation type="submission" date="2014-09" db="EMBL/GenBank/DDBJ databases">
        <title>Genome sequence of the luminous mushroom Mycena chlorophos for searching fungal bioluminescence genes.</title>
        <authorList>
            <person name="Tanaka Y."/>
            <person name="Kasuga D."/>
            <person name="Oba Y."/>
            <person name="Hase S."/>
            <person name="Sato K."/>
            <person name="Oba Y."/>
            <person name="Sakakibara Y."/>
        </authorList>
    </citation>
    <scope>NUCLEOTIDE SEQUENCE</scope>
</reference>
<evidence type="ECO:0000256" key="2">
    <source>
        <dbReference type="ARBA" id="ARBA00022448"/>
    </source>
</evidence>
<feature type="transmembrane region" description="Helical" evidence="7">
    <location>
        <begin position="384"/>
        <end position="407"/>
    </location>
</feature>
<feature type="transmembrane region" description="Helical" evidence="7">
    <location>
        <begin position="546"/>
        <end position="566"/>
    </location>
</feature>
<keyword evidence="5 7" id="KW-0472">Membrane</keyword>
<dbReference type="Pfam" id="PF07690">
    <property type="entry name" value="MFS_1"/>
    <property type="match status" value="1"/>
</dbReference>
<organism evidence="8 9">
    <name type="scientific">Mycena chlorophos</name>
    <name type="common">Agaric fungus</name>
    <name type="synonym">Agaricus chlorophos</name>
    <dbReference type="NCBI Taxonomy" id="658473"/>
    <lineage>
        <taxon>Eukaryota</taxon>
        <taxon>Fungi</taxon>
        <taxon>Dikarya</taxon>
        <taxon>Basidiomycota</taxon>
        <taxon>Agaricomycotina</taxon>
        <taxon>Agaricomycetes</taxon>
        <taxon>Agaricomycetidae</taxon>
        <taxon>Agaricales</taxon>
        <taxon>Marasmiineae</taxon>
        <taxon>Mycenaceae</taxon>
        <taxon>Mycena</taxon>
    </lineage>
</organism>
<dbReference type="PANTHER" id="PTHR43791:SF18">
    <property type="entry name" value="NICOTINIC ACID TRANSPORTER TNA1, PUTATIVE (AFU_ORTHOLOGUE AFUA_3G03820)-RELATED"/>
    <property type="match status" value="1"/>
</dbReference>
<evidence type="ECO:0000313" key="9">
    <source>
        <dbReference type="Proteomes" id="UP000815677"/>
    </source>
</evidence>
<feature type="transmembrane region" description="Helical" evidence="7">
    <location>
        <begin position="282"/>
        <end position="303"/>
    </location>
</feature>
<feature type="transmembrane region" description="Helical" evidence="7">
    <location>
        <begin position="452"/>
        <end position="471"/>
    </location>
</feature>
<evidence type="ECO:0000256" key="6">
    <source>
        <dbReference type="SAM" id="MobiDB-lite"/>
    </source>
</evidence>
<evidence type="ECO:0000256" key="5">
    <source>
        <dbReference type="ARBA" id="ARBA00023136"/>
    </source>
</evidence>
<gene>
    <name evidence="8" type="ORF">MCHLO_06571</name>
</gene>
<name>A0ABQ0LDY8_MYCCL</name>
<evidence type="ECO:0000256" key="1">
    <source>
        <dbReference type="ARBA" id="ARBA00004141"/>
    </source>
</evidence>
<keyword evidence="9" id="KW-1185">Reference proteome</keyword>
<dbReference type="InterPro" id="IPR011701">
    <property type="entry name" value="MFS"/>
</dbReference>
<evidence type="ECO:0000256" key="7">
    <source>
        <dbReference type="SAM" id="Phobius"/>
    </source>
</evidence>
<evidence type="ECO:0000256" key="4">
    <source>
        <dbReference type="ARBA" id="ARBA00022989"/>
    </source>
</evidence>
<feature type="transmembrane region" description="Helical" evidence="7">
    <location>
        <begin position="510"/>
        <end position="530"/>
    </location>
</feature>
<evidence type="ECO:0008006" key="10">
    <source>
        <dbReference type="Google" id="ProtNLM"/>
    </source>
</evidence>
<feature type="transmembrane region" description="Helical" evidence="7">
    <location>
        <begin position="477"/>
        <end position="498"/>
    </location>
</feature>
<evidence type="ECO:0000313" key="8">
    <source>
        <dbReference type="EMBL" id="GAT49245.1"/>
    </source>
</evidence>
<keyword evidence="2" id="KW-0813">Transport</keyword>
<dbReference type="Proteomes" id="UP000815677">
    <property type="component" value="Unassembled WGS sequence"/>
</dbReference>
<feature type="region of interest" description="Disordered" evidence="6">
    <location>
        <begin position="1"/>
        <end position="56"/>
    </location>
</feature>
<protein>
    <recommendedName>
        <fullName evidence="10">MFS general substrate transporter</fullName>
    </recommendedName>
</protein>
<dbReference type="InterPro" id="IPR036259">
    <property type="entry name" value="MFS_trans_sf"/>
</dbReference>
<dbReference type="SUPFAM" id="SSF103473">
    <property type="entry name" value="MFS general substrate transporter"/>
    <property type="match status" value="1"/>
</dbReference>
<dbReference type="EMBL" id="DF845401">
    <property type="protein sequence ID" value="GAT49245.1"/>
    <property type="molecule type" value="Genomic_DNA"/>
</dbReference>
<feature type="transmembrane region" description="Helical" evidence="7">
    <location>
        <begin position="419"/>
        <end position="440"/>
    </location>
</feature>
<dbReference type="Gene3D" id="1.20.1250.20">
    <property type="entry name" value="MFS general substrate transporter like domains"/>
    <property type="match status" value="2"/>
</dbReference>
<keyword evidence="4 7" id="KW-1133">Transmembrane helix</keyword>
<dbReference type="PANTHER" id="PTHR43791">
    <property type="entry name" value="PERMEASE-RELATED"/>
    <property type="match status" value="1"/>
</dbReference>